<evidence type="ECO:0000313" key="2">
    <source>
        <dbReference type="EMBL" id="KAH3853652.1"/>
    </source>
</evidence>
<feature type="region of interest" description="Disordered" evidence="1">
    <location>
        <begin position="1"/>
        <end position="22"/>
    </location>
</feature>
<reference evidence="2" key="2">
    <citation type="submission" date="2020-11" db="EMBL/GenBank/DDBJ databases">
        <authorList>
            <person name="McCartney M.A."/>
            <person name="Auch B."/>
            <person name="Kono T."/>
            <person name="Mallez S."/>
            <person name="Becker A."/>
            <person name="Gohl D.M."/>
            <person name="Silverstein K.A.T."/>
            <person name="Koren S."/>
            <person name="Bechman K.B."/>
            <person name="Herman A."/>
            <person name="Abrahante J.E."/>
            <person name="Garbe J."/>
        </authorList>
    </citation>
    <scope>NUCLEOTIDE SEQUENCE</scope>
    <source>
        <strain evidence="2">Duluth1</strain>
        <tissue evidence="2">Whole animal</tissue>
    </source>
</reference>
<accession>A0A9D4R4I2</accession>
<sequence>MPVANASSHPHSYSSSEEMSPGKRMFKRFESFVKRPISGEKLHSVKQQLIRSTWILRHKSPSFMSALSAKQSETSKALKTCSLDRKDMPNLKQIRSSGANNTVDETFPVTHDVHTQNGIKNATNEDVNKNEMKSEIDENESSVSSNEDNENVNRDVEISRTKEKVKDIDHTLDADVNDHEQFEQTSTESQMSGTKGNHHICVFFEVLLMS</sequence>
<evidence type="ECO:0000256" key="1">
    <source>
        <dbReference type="SAM" id="MobiDB-lite"/>
    </source>
</evidence>
<feature type="region of interest" description="Disordered" evidence="1">
    <location>
        <begin position="122"/>
        <end position="158"/>
    </location>
</feature>
<keyword evidence="3" id="KW-1185">Reference proteome</keyword>
<feature type="compositionally biased region" description="Low complexity" evidence="1">
    <location>
        <begin position="7"/>
        <end position="19"/>
    </location>
</feature>
<evidence type="ECO:0000313" key="3">
    <source>
        <dbReference type="Proteomes" id="UP000828390"/>
    </source>
</evidence>
<dbReference type="AlphaFoldDB" id="A0A9D4R4I2"/>
<comment type="caution">
    <text evidence="2">The sequence shown here is derived from an EMBL/GenBank/DDBJ whole genome shotgun (WGS) entry which is preliminary data.</text>
</comment>
<name>A0A9D4R4I2_DREPO</name>
<protein>
    <submittedName>
        <fullName evidence="2">Uncharacterized protein</fullName>
    </submittedName>
</protein>
<proteinExistence type="predicted"/>
<dbReference type="Proteomes" id="UP000828390">
    <property type="component" value="Unassembled WGS sequence"/>
</dbReference>
<organism evidence="2 3">
    <name type="scientific">Dreissena polymorpha</name>
    <name type="common">Zebra mussel</name>
    <name type="synonym">Mytilus polymorpha</name>
    <dbReference type="NCBI Taxonomy" id="45954"/>
    <lineage>
        <taxon>Eukaryota</taxon>
        <taxon>Metazoa</taxon>
        <taxon>Spiralia</taxon>
        <taxon>Lophotrochozoa</taxon>
        <taxon>Mollusca</taxon>
        <taxon>Bivalvia</taxon>
        <taxon>Autobranchia</taxon>
        <taxon>Heteroconchia</taxon>
        <taxon>Euheterodonta</taxon>
        <taxon>Imparidentia</taxon>
        <taxon>Neoheterodontei</taxon>
        <taxon>Myida</taxon>
        <taxon>Dreissenoidea</taxon>
        <taxon>Dreissenidae</taxon>
        <taxon>Dreissena</taxon>
    </lineage>
</organism>
<dbReference type="EMBL" id="JAIWYP010000003">
    <property type="protein sequence ID" value="KAH3853652.1"/>
    <property type="molecule type" value="Genomic_DNA"/>
</dbReference>
<feature type="compositionally biased region" description="Basic and acidic residues" evidence="1">
    <location>
        <begin position="126"/>
        <end position="136"/>
    </location>
</feature>
<gene>
    <name evidence="2" type="ORF">DPMN_096184</name>
</gene>
<reference evidence="2" key="1">
    <citation type="journal article" date="2019" name="bioRxiv">
        <title>The Genome of the Zebra Mussel, Dreissena polymorpha: A Resource for Invasive Species Research.</title>
        <authorList>
            <person name="McCartney M.A."/>
            <person name="Auch B."/>
            <person name="Kono T."/>
            <person name="Mallez S."/>
            <person name="Zhang Y."/>
            <person name="Obille A."/>
            <person name="Becker A."/>
            <person name="Abrahante J.E."/>
            <person name="Garbe J."/>
            <person name="Badalamenti J.P."/>
            <person name="Herman A."/>
            <person name="Mangelson H."/>
            <person name="Liachko I."/>
            <person name="Sullivan S."/>
            <person name="Sone E.D."/>
            <person name="Koren S."/>
            <person name="Silverstein K.A.T."/>
            <person name="Beckman K.B."/>
            <person name="Gohl D.M."/>
        </authorList>
    </citation>
    <scope>NUCLEOTIDE SEQUENCE</scope>
    <source>
        <strain evidence="2">Duluth1</strain>
        <tissue evidence="2">Whole animal</tissue>
    </source>
</reference>